<proteinExistence type="predicted"/>
<dbReference type="GO" id="GO:0051213">
    <property type="term" value="F:dioxygenase activity"/>
    <property type="evidence" value="ECO:0007669"/>
    <property type="project" value="UniProtKB-KW"/>
</dbReference>
<keyword evidence="2" id="KW-1185">Reference proteome</keyword>
<dbReference type="PANTHER" id="PTHR20883">
    <property type="entry name" value="PHYTANOYL-COA DIOXYGENASE DOMAIN CONTAINING 1"/>
    <property type="match status" value="1"/>
</dbReference>
<name>A0ABY5SBZ1_9BACL</name>
<organism evidence="1 2">
    <name type="scientific">Paenibacillus spongiae</name>
    <dbReference type="NCBI Taxonomy" id="2909671"/>
    <lineage>
        <taxon>Bacteria</taxon>
        <taxon>Bacillati</taxon>
        <taxon>Bacillota</taxon>
        <taxon>Bacilli</taxon>
        <taxon>Bacillales</taxon>
        <taxon>Paenibacillaceae</taxon>
        <taxon>Paenibacillus</taxon>
    </lineage>
</organism>
<keyword evidence="1" id="KW-0560">Oxidoreductase</keyword>
<reference evidence="1" key="1">
    <citation type="submission" date="2022-01" db="EMBL/GenBank/DDBJ databases">
        <title>Paenibacillus spongiae sp. nov., isolated from marine sponge.</title>
        <authorList>
            <person name="Li Z."/>
            <person name="Zhang M."/>
        </authorList>
    </citation>
    <scope>NUCLEOTIDE SEQUENCE</scope>
    <source>
        <strain evidence="1">PHS-Z3</strain>
    </source>
</reference>
<protein>
    <submittedName>
        <fullName evidence="1">Phytanoyl-CoA dioxygenase family protein</fullName>
    </submittedName>
</protein>
<keyword evidence="1" id="KW-0223">Dioxygenase</keyword>
<gene>
    <name evidence="1" type="ORF">L1F29_32400</name>
</gene>
<accession>A0ABY5SBZ1</accession>
<dbReference type="Pfam" id="PF05721">
    <property type="entry name" value="PhyH"/>
    <property type="match status" value="1"/>
</dbReference>
<dbReference type="EMBL" id="CP091430">
    <property type="protein sequence ID" value="UVI30030.1"/>
    <property type="molecule type" value="Genomic_DNA"/>
</dbReference>
<dbReference type="InterPro" id="IPR008775">
    <property type="entry name" value="Phytyl_CoA_dOase-like"/>
</dbReference>
<evidence type="ECO:0000313" key="2">
    <source>
        <dbReference type="Proteomes" id="UP001057877"/>
    </source>
</evidence>
<dbReference type="PANTHER" id="PTHR20883:SF51">
    <property type="entry name" value="PHYTANOYL-COA HYDROXYLASE"/>
    <property type="match status" value="1"/>
</dbReference>
<sequence>MLTHQHVFDYQRDGYVILENVFSQEEVGRMIDTVERGEGVAQANAGGPRDASGRSSRLALWYDLRDDIWSAASTAPRIVNSVRILLGEDASFFHGKVMLKEAKSGGAWEWHQDYGYWYGHGFVFPNLISAFVALDASTVENGCLQVLRGSHRIGRLDHGRVGTQTGAEQARLNQIESMFERVYCELKPGSVLFFHSNLLHASAANESDRHRRSFIMCYSAASNPEITENGLRYRPSCPVGDEDAIMRY</sequence>
<dbReference type="RefSeq" id="WP_258386100.1">
    <property type="nucleotide sequence ID" value="NZ_CP091430.1"/>
</dbReference>
<dbReference type="SUPFAM" id="SSF51197">
    <property type="entry name" value="Clavaminate synthase-like"/>
    <property type="match status" value="1"/>
</dbReference>
<dbReference type="Gene3D" id="2.60.120.620">
    <property type="entry name" value="q2cbj1_9rhob like domain"/>
    <property type="match status" value="1"/>
</dbReference>
<dbReference type="Proteomes" id="UP001057877">
    <property type="component" value="Chromosome"/>
</dbReference>
<evidence type="ECO:0000313" key="1">
    <source>
        <dbReference type="EMBL" id="UVI30030.1"/>
    </source>
</evidence>